<evidence type="ECO:0000256" key="7">
    <source>
        <dbReference type="SAM" id="Phobius"/>
    </source>
</evidence>
<dbReference type="PROSITE" id="PS00216">
    <property type="entry name" value="SUGAR_TRANSPORT_1"/>
    <property type="match status" value="1"/>
</dbReference>
<feature type="transmembrane region" description="Helical" evidence="7">
    <location>
        <begin position="180"/>
        <end position="202"/>
    </location>
</feature>
<keyword evidence="10" id="KW-1185">Reference proteome</keyword>
<feature type="transmembrane region" description="Helical" evidence="7">
    <location>
        <begin position="27"/>
        <end position="47"/>
    </location>
</feature>
<dbReference type="RefSeq" id="WP_375524500.1">
    <property type="nucleotide sequence ID" value="NZ_JBHILM010000006.1"/>
</dbReference>
<dbReference type="Proteomes" id="UP001580407">
    <property type="component" value="Unassembled WGS sequence"/>
</dbReference>
<feature type="domain" description="Major facilitator superfamily (MFS) profile" evidence="8">
    <location>
        <begin position="1"/>
        <end position="406"/>
    </location>
</feature>
<sequence>MTPDQETNLTGMALDGGSPAWRIWRTAWMVTAVFILSNSATPLYVYWQGEMGFSNGTLTIIFAAYIAGLLMALLIAGQLSDRFGRKPVLFPGLVAAVLASLLFLVATSVPVLLIARFLSGIAVGVIVSAGMASVVDSGGPDRKELASLAASVAMVMGAGIGPLLAGVLAEALERPVVPIYLIQLVILASAFLATAAIPGNRADFHHGKSFRLRLPAVPSANRLHLAFGIAVFAPGITATSFVLSLGPSLLSQLLHVTSPLVAGGTACIMFMSATGVQFALKRLPIRKIFLIGSMATILSMCSIVIAVHFSAAVLLVLAAVLAGIGQGLGQLGGLTLIGLHVPEQRRAEANAVLNMGGYIPAALLPVCTGYLIDYTGLEAGAMVFAVILSAAALAAILFVRISFAAK</sequence>
<dbReference type="SUPFAM" id="SSF103473">
    <property type="entry name" value="MFS general substrate transporter"/>
    <property type="match status" value="1"/>
</dbReference>
<evidence type="ECO:0000256" key="1">
    <source>
        <dbReference type="ARBA" id="ARBA00004651"/>
    </source>
</evidence>
<reference evidence="9 10" key="1">
    <citation type="submission" date="2024-09" db="EMBL/GenBank/DDBJ databases">
        <authorList>
            <person name="Ruan L."/>
        </authorList>
    </citation>
    <scope>NUCLEOTIDE SEQUENCE [LARGE SCALE GENOMIC DNA]</scope>
    <source>
        <strain evidence="9 10">D33</strain>
    </source>
</reference>
<organism evidence="9 10">
    <name type="scientific">Paenibacillus terreus</name>
    <dbReference type="NCBI Taxonomy" id="1387834"/>
    <lineage>
        <taxon>Bacteria</taxon>
        <taxon>Bacillati</taxon>
        <taxon>Bacillota</taxon>
        <taxon>Bacilli</taxon>
        <taxon>Bacillales</taxon>
        <taxon>Paenibacillaceae</taxon>
        <taxon>Paenibacillus</taxon>
    </lineage>
</organism>
<feature type="transmembrane region" description="Helical" evidence="7">
    <location>
        <begin position="53"/>
        <end position="76"/>
    </location>
</feature>
<dbReference type="InterPro" id="IPR011701">
    <property type="entry name" value="MFS"/>
</dbReference>
<dbReference type="PANTHER" id="PTHR23517:SF13">
    <property type="entry name" value="MAJOR FACILITATOR SUPERFAMILY MFS_1"/>
    <property type="match status" value="1"/>
</dbReference>
<evidence type="ECO:0000256" key="6">
    <source>
        <dbReference type="ARBA" id="ARBA00023136"/>
    </source>
</evidence>
<name>A0ABV5B4T9_9BACL</name>
<feature type="transmembrane region" description="Helical" evidence="7">
    <location>
        <begin position="88"/>
        <end position="107"/>
    </location>
</feature>
<dbReference type="InterPro" id="IPR036259">
    <property type="entry name" value="MFS_trans_sf"/>
</dbReference>
<keyword evidence="2" id="KW-0813">Transport</keyword>
<gene>
    <name evidence="9" type="ORF">ACE3NQ_07245</name>
</gene>
<evidence type="ECO:0000256" key="3">
    <source>
        <dbReference type="ARBA" id="ARBA00022475"/>
    </source>
</evidence>
<evidence type="ECO:0000256" key="4">
    <source>
        <dbReference type="ARBA" id="ARBA00022692"/>
    </source>
</evidence>
<feature type="transmembrane region" description="Helical" evidence="7">
    <location>
        <begin position="384"/>
        <end position="403"/>
    </location>
</feature>
<dbReference type="InterPro" id="IPR020846">
    <property type="entry name" value="MFS_dom"/>
</dbReference>
<evidence type="ECO:0000256" key="2">
    <source>
        <dbReference type="ARBA" id="ARBA00022448"/>
    </source>
</evidence>
<dbReference type="EMBL" id="JBHILM010000006">
    <property type="protein sequence ID" value="MFB5680702.1"/>
    <property type="molecule type" value="Genomic_DNA"/>
</dbReference>
<proteinExistence type="predicted"/>
<feature type="transmembrane region" description="Helical" evidence="7">
    <location>
        <begin position="113"/>
        <end position="135"/>
    </location>
</feature>
<dbReference type="PROSITE" id="PS50850">
    <property type="entry name" value="MFS"/>
    <property type="match status" value="1"/>
</dbReference>
<keyword evidence="3" id="KW-1003">Cell membrane</keyword>
<evidence type="ECO:0000313" key="10">
    <source>
        <dbReference type="Proteomes" id="UP001580407"/>
    </source>
</evidence>
<accession>A0ABV5B4T9</accession>
<feature type="transmembrane region" description="Helical" evidence="7">
    <location>
        <begin position="315"/>
        <end position="339"/>
    </location>
</feature>
<feature type="transmembrane region" description="Helical" evidence="7">
    <location>
        <begin position="147"/>
        <end position="168"/>
    </location>
</feature>
<keyword evidence="6 7" id="KW-0472">Membrane</keyword>
<dbReference type="InterPro" id="IPR050171">
    <property type="entry name" value="MFS_Transporters"/>
</dbReference>
<feature type="transmembrane region" description="Helical" evidence="7">
    <location>
        <begin position="351"/>
        <end position="372"/>
    </location>
</feature>
<evidence type="ECO:0000259" key="8">
    <source>
        <dbReference type="PROSITE" id="PS50850"/>
    </source>
</evidence>
<dbReference type="PANTHER" id="PTHR23517">
    <property type="entry name" value="RESISTANCE PROTEIN MDTM, PUTATIVE-RELATED-RELATED"/>
    <property type="match status" value="1"/>
</dbReference>
<comment type="subcellular location">
    <subcellularLocation>
        <location evidence="1">Cell membrane</location>
        <topology evidence="1">Multi-pass membrane protein</topology>
    </subcellularLocation>
</comment>
<feature type="transmembrane region" description="Helical" evidence="7">
    <location>
        <begin position="223"/>
        <end position="244"/>
    </location>
</feature>
<keyword evidence="4 7" id="KW-0812">Transmembrane</keyword>
<keyword evidence="5 7" id="KW-1133">Transmembrane helix</keyword>
<evidence type="ECO:0000313" key="9">
    <source>
        <dbReference type="EMBL" id="MFB5680702.1"/>
    </source>
</evidence>
<dbReference type="Pfam" id="PF07690">
    <property type="entry name" value="MFS_1"/>
    <property type="match status" value="1"/>
</dbReference>
<protein>
    <submittedName>
        <fullName evidence="9">MFS transporter</fullName>
    </submittedName>
</protein>
<evidence type="ECO:0000256" key="5">
    <source>
        <dbReference type="ARBA" id="ARBA00022989"/>
    </source>
</evidence>
<comment type="caution">
    <text evidence="9">The sequence shown here is derived from an EMBL/GenBank/DDBJ whole genome shotgun (WGS) entry which is preliminary data.</text>
</comment>
<dbReference type="Gene3D" id="1.20.1250.20">
    <property type="entry name" value="MFS general substrate transporter like domains"/>
    <property type="match status" value="1"/>
</dbReference>
<feature type="transmembrane region" description="Helical" evidence="7">
    <location>
        <begin position="256"/>
        <end position="276"/>
    </location>
</feature>
<dbReference type="InterPro" id="IPR005829">
    <property type="entry name" value="Sugar_transporter_CS"/>
</dbReference>
<feature type="transmembrane region" description="Helical" evidence="7">
    <location>
        <begin position="288"/>
        <end position="309"/>
    </location>
</feature>